<feature type="domain" description="Response regulatory" evidence="11">
    <location>
        <begin position="534"/>
        <end position="650"/>
    </location>
</feature>
<dbReference type="InterPro" id="IPR036890">
    <property type="entry name" value="HATPase_C_sf"/>
</dbReference>
<dbReference type="CDD" id="cd00156">
    <property type="entry name" value="REC"/>
    <property type="match status" value="1"/>
</dbReference>
<name>A0A538TRQ3_UNCEI</name>
<dbReference type="SMART" id="SM00387">
    <property type="entry name" value="HATPase_c"/>
    <property type="match status" value="1"/>
</dbReference>
<dbReference type="AlphaFoldDB" id="A0A538TRQ3"/>
<dbReference type="EMBL" id="VBOZ01000009">
    <property type="protein sequence ID" value="TMQ66306.1"/>
    <property type="molecule type" value="Genomic_DNA"/>
</dbReference>
<feature type="domain" description="PAS" evidence="12">
    <location>
        <begin position="146"/>
        <end position="222"/>
    </location>
</feature>
<comment type="caution">
    <text evidence="14">The sequence shown here is derived from an EMBL/GenBank/DDBJ whole genome shotgun (WGS) entry which is preliminary data.</text>
</comment>
<feature type="domain" description="Response regulatory" evidence="11">
    <location>
        <begin position="12"/>
        <end position="128"/>
    </location>
</feature>
<dbReference type="Pfam" id="PF00072">
    <property type="entry name" value="Response_reg"/>
    <property type="match status" value="2"/>
</dbReference>
<dbReference type="Gene3D" id="1.10.287.130">
    <property type="match status" value="1"/>
</dbReference>
<dbReference type="EC" id="2.7.13.3" evidence="2"/>
<evidence type="ECO:0000259" key="12">
    <source>
        <dbReference type="PROSITE" id="PS50112"/>
    </source>
</evidence>
<dbReference type="SUPFAM" id="SSF55785">
    <property type="entry name" value="PYP-like sensor domain (PAS domain)"/>
    <property type="match status" value="1"/>
</dbReference>
<evidence type="ECO:0000256" key="7">
    <source>
        <dbReference type="ARBA" id="ARBA00022840"/>
    </source>
</evidence>
<keyword evidence="7" id="KW-0067">ATP-binding</keyword>
<dbReference type="Gene3D" id="3.30.450.20">
    <property type="entry name" value="PAS domain"/>
    <property type="match status" value="1"/>
</dbReference>
<dbReference type="CDD" id="cd00082">
    <property type="entry name" value="HisKA"/>
    <property type="match status" value="1"/>
</dbReference>
<gene>
    <name evidence="14" type="ORF">E6K79_02845</name>
</gene>
<dbReference type="SUPFAM" id="SSF55874">
    <property type="entry name" value="ATPase domain of HSP90 chaperone/DNA topoisomerase II/histidine kinase"/>
    <property type="match status" value="1"/>
</dbReference>
<dbReference type="GO" id="GO:0006355">
    <property type="term" value="P:regulation of DNA-templated transcription"/>
    <property type="evidence" value="ECO:0007669"/>
    <property type="project" value="InterPro"/>
</dbReference>
<dbReference type="InterPro" id="IPR001610">
    <property type="entry name" value="PAC"/>
</dbReference>
<evidence type="ECO:0000259" key="11">
    <source>
        <dbReference type="PROSITE" id="PS50110"/>
    </source>
</evidence>
<dbReference type="InterPro" id="IPR036097">
    <property type="entry name" value="HisK_dim/P_sf"/>
</dbReference>
<feature type="domain" description="PAC" evidence="13">
    <location>
        <begin position="225"/>
        <end position="277"/>
    </location>
</feature>
<dbReference type="InterPro" id="IPR013767">
    <property type="entry name" value="PAS_fold"/>
</dbReference>
<dbReference type="PROSITE" id="PS50112">
    <property type="entry name" value="PAS"/>
    <property type="match status" value="1"/>
</dbReference>
<evidence type="ECO:0000313" key="14">
    <source>
        <dbReference type="EMBL" id="TMQ66306.1"/>
    </source>
</evidence>
<dbReference type="Pfam" id="PF02518">
    <property type="entry name" value="HATPase_c"/>
    <property type="match status" value="1"/>
</dbReference>
<dbReference type="Pfam" id="PF00512">
    <property type="entry name" value="HisKA"/>
    <property type="match status" value="1"/>
</dbReference>
<keyword evidence="4" id="KW-0808">Transferase</keyword>
<dbReference type="InterPro" id="IPR000700">
    <property type="entry name" value="PAS-assoc_C"/>
</dbReference>
<dbReference type="InterPro" id="IPR004358">
    <property type="entry name" value="Sig_transdc_His_kin-like_C"/>
</dbReference>
<dbReference type="PANTHER" id="PTHR43065">
    <property type="entry name" value="SENSOR HISTIDINE KINASE"/>
    <property type="match status" value="1"/>
</dbReference>
<dbReference type="PROSITE" id="PS50113">
    <property type="entry name" value="PAC"/>
    <property type="match status" value="1"/>
</dbReference>
<accession>A0A538TRQ3</accession>
<keyword evidence="3 9" id="KW-0597">Phosphoprotein</keyword>
<dbReference type="CDD" id="cd00130">
    <property type="entry name" value="PAS"/>
    <property type="match status" value="1"/>
</dbReference>
<feature type="domain" description="Histidine kinase" evidence="10">
    <location>
        <begin position="290"/>
        <end position="513"/>
    </location>
</feature>
<protein>
    <recommendedName>
        <fullName evidence="2">histidine kinase</fullName>
        <ecNumber evidence="2">2.7.13.3</ecNumber>
    </recommendedName>
</protein>
<reference evidence="14 15" key="1">
    <citation type="journal article" date="2019" name="Nat. Microbiol.">
        <title>Mediterranean grassland soil C-N compound turnover is dependent on rainfall and depth, and is mediated by genomically divergent microorganisms.</title>
        <authorList>
            <person name="Diamond S."/>
            <person name="Andeer P.F."/>
            <person name="Li Z."/>
            <person name="Crits-Christoph A."/>
            <person name="Burstein D."/>
            <person name="Anantharaman K."/>
            <person name="Lane K.R."/>
            <person name="Thomas B.C."/>
            <person name="Pan C."/>
            <person name="Northen T.R."/>
            <person name="Banfield J.F."/>
        </authorList>
    </citation>
    <scope>NUCLEOTIDE SEQUENCE [LARGE SCALE GENOMIC DNA]</scope>
    <source>
        <strain evidence="14">WS_9</strain>
    </source>
</reference>
<dbReference type="InterPro" id="IPR003594">
    <property type="entry name" value="HATPase_dom"/>
</dbReference>
<dbReference type="NCBIfam" id="TIGR00229">
    <property type="entry name" value="sensory_box"/>
    <property type="match status" value="1"/>
</dbReference>
<dbReference type="InterPro" id="IPR011006">
    <property type="entry name" value="CheY-like_superfamily"/>
</dbReference>
<evidence type="ECO:0000256" key="4">
    <source>
        <dbReference type="ARBA" id="ARBA00022679"/>
    </source>
</evidence>
<keyword evidence="5" id="KW-0547">Nucleotide-binding</keyword>
<dbReference type="Proteomes" id="UP000317691">
    <property type="component" value="Unassembled WGS sequence"/>
</dbReference>
<dbReference type="InterPro" id="IPR003661">
    <property type="entry name" value="HisK_dim/P_dom"/>
</dbReference>
<evidence type="ECO:0000259" key="10">
    <source>
        <dbReference type="PROSITE" id="PS50109"/>
    </source>
</evidence>
<organism evidence="14 15">
    <name type="scientific">Eiseniibacteriota bacterium</name>
    <dbReference type="NCBI Taxonomy" id="2212470"/>
    <lineage>
        <taxon>Bacteria</taxon>
        <taxon>Candidatus Eiseniibacteriota</taxon>
    </lineage>
</organism>
<dbReference type="Pfam" id="PF00989">
    <property type="entry name" value="PAS"/>
    <property type="match status" value="1"/>
</dbReference>
<dbReference type="Gene3D" id="3.40.50.2300">
    <property type="match status" value="2"/>
</dbReference>
<dbReference type="InterPro" id="IPR005467">
    <property type="entry name" value="His_kinase_dom"/>
</dbReference>
<dbReference type="GO" id="GO:0005524">
    <property type="term" value="F:ATP binding"/>
    <property type="evidence" value="ECO:0007669"/>
    <property type="project" value="UniProtKB-KW"/>
</dbReference>
<evidence type="ECO:0000313" key="15">
    <source>
        <dbReference type="Proteomes" id="UP000317691"/>
    </source>
</evidence>
<dbReference type="SMART" id="SM00388">
    <property type="entry name" value="HisKA"/>
    <property type="match status" value="1"/>
</dbReference>
<feature type="modified residue" description="4-aspartylphosphate" evidence="9">
    <location>
        <position position="585"/>
    </location>
</feature>
<evidence type="ECO:0000256" key="2">
    <source>
        <dbReference type="ARBA" id="ARBA00012438"/>
    </source>
</evidence>
<dbReference type="PROSITE" id="PS50110">
    <property type="entry name" value="RESPONSE_REGULATORY"/>
    <property type="match status" value="2"/>
</dbReference>
<keyword evidence="6" id="KW-0418">Kinase</keyword>
<evidence type="ECO:0000256" key="5">
    <source>
        <dbReference type="ARBA" id="ARBA00022741"/>
    </source>
</evidence>
<dbReference type="PROSITE" id="PS50109">
    <property type="entry name" value="HIS_KIN"/>
    <property type="match status" value="1"/>
</dbReference>
<evidence type="ECO:0000259" key="13">
    <source>
        <dbReference type="PROSITE" id="PS50113"/>
    </source>
</evidence>
<dbReference type="SMART" id="SM00448">
    <property type="entry name" value="REC"/>
    <property type="match status" value="2"/>
</dbReference>
<sequence length="670" mass="72950">MSDRDEAEVKPRILHLEDDPADRELIREALGAEGIPLELVQVDRKAEFEAALASGSVALVLSDFALPHFDGFSALDIVQKEKPNLPFIFVSGTMGEEAAIESLRRGATDYVLKERLSRLGPAVRRALEDVAVRQTRLEAAEAAANRQRFMNAMLDSLDAGIMACDAAGVLTMFNRAARDMVGLAETAIPPEQWAQHYNLYHPDGKRLFEKEALPLYRALCGEKVRDVEVLIRRRDGHARMVLASGQPILGIHGQTLGAVIALHDITERKLLEDQLRQSQKLEAVGSLAGGVAHDFNNLLTVIGGYSQMILQQMSRDDPKYVSVEEISKASERAAALTRQLLAFSRQQVLEPKVLDLNKIVSDMERMLHRLLPANIEFVTSLSKELGRIKADPGQVEQVLLNLVVNARDAMAEGGRLIVETANIDVDETYRQTHAEVSAGPYVVLTVSDSGSGMSAETQARIFEPFFTTKEVGKGTGLGLSTVYGIVNQSGGAVGVHSEIGSGSAFRVYLPRIESTPVAERRQDGTPAHARGTETILIVEDDARVRELVQRVLEAVGYTVLSAADGQEALDILKERPGRIHLVVTDIVMPRMSGPELLSRIRQEHPGCKGLYMSGYSDKALFPGQFPRSEAAHLQKPFSPGALAMRVREVLEAPVAASSGTRSGTAGPQAS</sequence>
<proteinExistence type="predicted"/>
<dbReference type="Gene3D" id="3.30.565.10">
    <property type="entry name" value="Histidine kinase-like ATPase, C-terminal domain"/>
    <property type="match status" value="1"/>
</dbReference>
<dbReference type="GO" id="GO:0000155">
    <property type="term" value="F:phosphorelay sensor kinase activity"/>
    <property type="evidence" value="ECO:0007669"/>
    <property type="project" value="InterPro"/>
</dbReference>
<evidence type="ECO:0000256" key="3">
    <source>
        <dbReference type="ARBA" id="ARBA00022553"/>
    </source>
</evidence>
<evidence type="ECO:0000256" key="8">
    <source>
        <dbReference type="ARBA" id="ARBA00023012"/>
    </source>
</evidence>
<evidence type="ECO:0000256" key="9">
    <source>
        <dbReference type="PROSITE-ProRule" id="PRU00169"/>
    </source>
</evidence>
<evidence type="ECO:0000256" key="1">
    <source>
        <dbReference type="ARBA" id="ARBA00000085"/>
    </source>
</evidence>
<dbReference type="InterPro" id="IPR000014">
    <property type="entry name" value="PAS"/>
</dbReference>
<dbReference type="PANTHER" id="PTHR43065:SF42">
    <property type="entry name" value="TWO-COMPONENT SENSOR PPRA"/>
    <property type="match status" value="1"/>
</dbReference>
<keyword evidence="8" id="KW-0902">Two-component regulatory system</keyword>
<dbReference type="PRINTS" id="PR00344">
    <property type="entry name" value="BCTRLSENSOR"/>
</dbReference>
<dbReference type="SMART" id="SM00086">
    <property type="entry name" value="PAC"/>
    <property type="match status" value="1"/>
</dbReference>
<dbReference type="InterPro" id="IPR035965">
    <property type="entry name" value="PAS-like_dom_sf"/>
</dbReference>
<feature type="modified residue" description="4-aspartylphosphate" evidence="9">
    <location>
        <position position="63"/>
    </location>
</feature>
<comment type="catalytic activity">
    <reaction evidence="1">
        <text>ATP + protein L-histidine = ADP + protein N-phospho-L-histidine.</text>
        <dbReference type="EC" id="2.7.13.3"/>
    </reaction>
</comment>
<dbReference type="SUPFAM" id="SSF47384">
    <property type="entry name" value="Homodimeric domain of signal transducing histidine kinase"/>
    <property type="match status" value="1"/>
</dbReference>
<evidence type="ECO:0000256" key="6">
    <source>
        <dbReference type="ARBA" id="ARBA00022777"/>
    </source>
</evidence>
<dbReference type="SUPFAM" id="SSF52172">
    <property type="entry name" value="CheY-like"/>
    <property type="match status" value="2"/>
</dbReference>
<dbReference type="InterPro" id="IPR001789">
    <property type="entry name" value="Sig_transdc_resp-reg_receiver"/>
</dbReference>